<dbReference type="Proteomes" id="UP000824881">
    <property type="component" value="Unassembled WGS sequence"/>
</dbReference>
<gene>
    <name evidence="1" type="ORF">CCMSSC00406_0000108</name>
</gene>
<evidence type="ECO:0000313" key="2">
    <source>
        <dbReference type="Proteomes" id="UP000824881"/>
    </source>
</evidence>
<keyword evidence="2" id="KW-1185">Reference proteome</keyword>
<evidence type="ECO:0000313" key="1">
    <source>
        <dbReference type="EMBL" id="KAG9223203.1"/>
    </source>
</evidence>
<proteinExistence type="predicted"/>
<comment type="caution">
    <text evidence="1">The sequence shown here is derived from an EMBL/GenBank/DDBJ whole genome shotgun (WGS) entry which is preliminary data.</text>
</comment>
<reference evidence="1 2" key="1">
    <citation type="journal article" date="2021" name="Appl. Environ. Microbiol.">
        <title>Genetic linkage and physical mapping for an oyster mushroom Pleurotus cornucopiae and QTL analysis for the trait cap color.</title>
        <authorList>
            <person name="Zhang Y."/>
            <person name="Gao W."/>
            <person name="Sonnenberg A."/>
            <person name="Chen Q."/>
            <person name="Zhang J."/>
            <person name="Huang C."/>
        </authorList>
    </citation>
    <scope>NUCLEOTIDE SEQUENCE [LARGE SCALE GENOMIC DNA]</scope>
    <source>
        <strain evidence="1">CCMSSC00406</strain>
    </source>
</reference>
<protein>
    <submittedName>
        <fullName evidence="1">Uncharacterized protein</fullName>
    </submittedName>
</protein>
<name>A0ACB7J007_PLECO</name>
<dbReference type="EMBL" id="WQMT02000005">
    <property type="protein sequence ID" value="KAG9223203.1"/>
    <property type="molecule type" value="Genomic_DNA"/>
</dbReference>
<sequence length="158" mass="17307">MHLAELSRSARETKLRRFPKSLSSPTNYSTSSKFYLLQYASINGSPLKRTVSMAKTMGALMGSGVGLTIGFIFGSYSILRGGAGPRGALSTLSQYMLSSAATFSFFLAIGSVIRTDTLIPPHLQAVQMQLTPAMVLRSRIDGARLVRERWEAERKREA</sequence>
<organism evidence="1 2">
    <name type="scientific">Pleurotus cornucopiae</name>
    <name type="common">Cornucopia mushroom</name>
    <dbReference type="NCBI Taxonomy" id="5321"/>
    <lineage>
        <taxon>Eukaryota</taxon>
        <taxon>Fungi</taxon>
        <taxon>Dikarya</taxon>
        <taxon>Basidiomycota</taxon>
        <taxon>Agaricomycotina</taxon>
        <taxon>Agaricomycetes</taxon>
        <taxon>Agaricomycetidae</taxon>
        <taxon>Agaricales</taxon>
        <taxon>Pleurotineae</taxon>
        <taxon>Pleurotaceae</taxon>
        <taxon>Pleurotus</taxon>
    </lineage>
</organism>
<accession>A0ACB7J007</accession>